<reference evidence="2 3" key="1">
    <citation type="submission" date="2015-02" db="EMBL/GenBank/DDBJ databases">
        <title>Draft genome of a novel marine cyanobacterium (Chroococcales) isolated from South Atlantic Ocean.</title>
        <authorList>
            <person name="Rigonato J."/>
            <person name="Alvarenga D.O."/>
            <person name="Branco L.H."/>
            <person name="Varani A.M."/>
            <person name="Brandini F.P."/>
            <person name="Fiore M.F."/>
        </authorList>
    </citation>
    <scope>NUCLEOTIDE SEQUENCE [LARGE SCALE GENOMIC DNA]</scope>
    <source>
        <strain evidence="2 3">CENA595</strain>
    </source>
</reference>
<evidence type="ECO:0008006" key="4">
    <source>
        <dbReference type="Google" id="ProtNLM"/>
    </source>
</evidence>
<dbReference type="OrthoDB" id="582593at2"/>
<proteinExistence type="predicted"/>
<organism evidence="2 3">
    <name type="scientific">Aliterella atlantica CENA595</name>
    <dbReference type="NCBI Taxonomy" id="1618023"/>
    <lineage>
        <taxon>Bacteria</taxon>
        <taxon>Bacillati</taxon>
        <taxon>Cyanobacteriota</taxon>
        <taxon>Cyanophyceae</taxon>
        <taxon>Chroococcidiopsidales</taxon>
        <taxon>Aliterellaceae</taxon>
        <taxon>Aliterella</taxon>
    </lineage>
</organism>
<keyword evidence="3" id="KW-1185">Reference proteome</keyword>
<accession>A0A0D8ZUU1</accession>
<dbReference type="AlphaFoldDB" id="A0A0D8ZUU1"/>
<feature type="signal peptide" evidence="1">
    <location>
        <begin position="1"/>
        <end position="15"/>
    </location>
</feature>
<evidence type="ECO:0000313" key="3">
    <source>
        <dbReference type="Proteomes" id="UP000032452"/>
    </source>
</evidence>
<dbReference type="Proteomes" id="UP000032452">
    <property type="component" value="Unassembled WGS sequence"/>
</dbReference>
<evidence type="ECO:0000313" key="2">
    <source>
        <dbReference type="EMBL" id="KJH72157.1"/>
    </source>
</evidence>
<dbReference type="STRING" id="1618023.UH38_08815"/>
<comment type="caution">
    <text evidence="2">The sequence shown here is derived from an EMBL/GenBank/DDBJ whole genome shotgun (WGS) entry which is preliminary data.</text>
</comment>
<dbReference type="RefSeq" id="WP_045054282.1">
    <property type="nucleotide sequence ID" value="NZ_CAWMDP010000040.1"/>
</dbReference>
<protein>
    <recommendedName>
        <fullName evidence="4">DUF732 domain-containing protein</fullName>
    </recommendedName>
</protein>
<sequence length="182" mass="19985">MVASVKKLFALSAVAVCVAQSSFVATNMAFGVSINESPDYPIVANLDTNNPICYIQQTSGSTLDLTQLCSEGGTKTQLSHTDRKFLESYNNSLDAYQNQRTLVTPNTEQDPLSPIKVAQGVCSALNNQVPLDRIEKEQYQKITATEDRRNQDIALIESNIINSLAVKFYCPQFAQRAVNSSN</sequence>
<keyword evidence="1" id="KW-0732">Signal</keyword>
<name>A0A0D8ZUU1_9CYAN</name>
<dbReference type="EMBL" id="JYON01000007">
    <property type="protein sequence ID" value="KJH72157.1"/>
    <property type="molecule type" value="Genomic_DNA"/>
</dbReference>
<gene>
    <name evidence="2" type="ORF">UH38_08815</name>
</gene>
<feature type="chain" id="PRO_5012068141" description="DUF732 domain-containing protein" evidence="1">
    <location>
        <begin position="16"/>
        <end position="182"/>
    </location>
</feature>
<evidence type="ECO:0000256" key="1">
    <source>
        <dbReference type="SAM" id="SignalP"/>
    </source>
</evidence>